<sequence length="69" mass="8087">MNHTLYGKKLLVNMFSKYTNNDDITLILRIPQDINFENNIKLIEKLITGINDSPDILILNDILDDNRRE</sequence>
<reference evidence="2" key="1">
    <citation type="submission" date="2015-08" db="EMBL/GenBank/DDBJ databases">
        <title>Genome sequence of the strict anaerobe Clostridium homopropionicum LuHBu1 (DSM 5847T).</title>
        <authorList>
            <person name="Poehlein A."/>
            <person name="Beck M."/>
            <person name="Schiel-Bengelsdorf B."/>
            <person name="Bengelsdorf F.R."/>
            <person name="Daniel R."/>
            <person name="Duerre P."/>
        </authorList>
    </citation>
    <scope>NUCLEOTIDE SEQUENCE [LARGE SCALE GENOMIC DNA]</scope>
    <source>
        <strain evidence="2">DSM 5847</strain>
    </source>
</reference>
<organism evidence="1 2">
    <name type="scientific">Clostridium homopropionicum DSM 5847</name>
    <dbReference type="NCBI Taxonomy" id="1121318"/>
    <lineage>
        <taxon>Bacteria</taxon>
        <taxon>Bacillati</taxon>
        <taxon>Bacillota</taxon>
        <taxon>Clostridia</taxon>
        <taxon>Eubacteriales</taxon>
        <taxon>Clostridiaceae</taxon>
        <taxon>Clostridium</taxon>
    </lineage>
</organism>
<dbReference type="PATRIC" id="fig|1121318.3.peg.614"/>
<accession>A0A0L6ZDY6</accession>
<dbReference type="Proteomes" id="UP000037043">
    <property type="component" value="Unassembled WGS sequence"/>
</dbReference>
<gene>
    <name evidence="1" type="ORF">CLHOM_06110</name>
</gene>
<dbReference type="EMBL" id="LHUR01000011">
    <property type="protein sequence ID" value="KOA21023.1"/>
    <property type="molecule type" value="Genomic_DNA"/>
</dbReference>
<dbReference type="STRING" id="36844.SAMN04488501_104109"/>
<name>A0A0L6ZDY6_9CLOT</name>
<evidence type="ECO:0000313" key="2">
    <source>
        <dbReference type="Proteomes" id="UP000037043"/>
    </source>
</evidence>
<keyword evidence="2" id="KW-1185">Reference proteome</keyword>
<evidence type="ECO:0000313" key="1">
    <source>
        <dbReference type="EMBL" id="KOA21023.1"/>
    </source>
</evidence>
<dbReference type="AlphaFoldDB" id="A0A0L6ZDY6"/>
<protein>
    <submittedName>
        <fullName evidence="1">Uncharacterized protein</fullName>
    </submittedName>
</protein>
<proteinExistence type="predicted"/>
<comment type="caution">
    <text evidence="1">The sequence shown here is derived from an EMBL/GenBank/DDBJ whole genome shotgun (WGS) entry which is preliminary data.</text>
</comment>